<keyword evidence="2 3" id="KW-0548">Nucleotidyltransferase</keyword>
<protein>
    <submittedName>
        <fullName evidence="3">2-C-methyl-D-erythritol 4-phosphate cytidylyltransferase</fullName>
    </submittedName>
</protein>
<comment type="caution">
    <text evidence="3">The sequence shown here is derived from an EMBL/GenBank/DDBJ whole genome shotgun (WGS) entry which is preliminary data.</text>
</comment>
<evidence type="ECO:0000256" key="2">
    <source>
        <dbReference type="ARBA" id="ARBA00022695"/>
    </source>
</evidence>
<proteinExistence type="predicted"/>
<evidence type="ECO:0000256" key="1">
    <source>
        <dbReference type="ARBA" id="ARBA00022679"/>
    </source>
</evidence>
<accession>A0ABV1NXH6</accession>
<gene>
    <name evidence="3" type="ORF">V6R90_07815</name>
</gene>
<reference evidence="3 4" key="1">
    <citation type="submission" date="2024-02" db="EMBL/GenBank/DDBJ databases">
        <title>Full genome sequence of Nocardioides kribbensis.</title>
        <authorList>
            <person name="Poletto B.L."/>
            <person name="Silva G."/>
            <person name="Galante D."/>
            <person name="Campos K.R."/>
            <person name="Santos M.B.N."/>
            <person name="Sacchi C.T."/>
        </authorList>
    </citation>
    <scope>NUCLEOTIDE SEQUENCE [LARGE SCALE GENOMIC DNA]</scope>
    <source>
        <strain evidence="3 4">O4R</strain>
    </source>
</reference>
<dbReference type="InterPro" id="IPR029044">
    <property type="entry name" value="Nucleotide-diphossugar_trans"/>
</dbReference>
<evidence type="ECO:0000313" key="3">
    <source>
        <dbReference type="EMBL" id="MEQ7847183.1"/>
    </source>
</evidence>
<keyword evidence="1" id="KW-0808">Transferase</keyword>
<keyword evidence="4" id="KW-1185">Reference proteome</keyword>
<dbReference type="RefSeq" id="WP_349804314.1">
    <property type="nucleotide sequence ID" value="NZ_JBEGDP010000006.1"/>
</dbReference>
<dbReference type="GO" id="GO:0016779">
    <property type="term" value="F:nucleotidyltransferase activity"/>
    <property type="evidence" value="ECO:0007669"/>
    <property type="project" value="UniProtKB-KW"/>
</dbReference>
<organism evidence="3 4">
    <name type="scientific">Nocardioides kribbensis</name>
    <dbReference type="NCBI Taxonomy" id="305517"/>
    <lineage>
        <taxon>Bacteria</taxon>
        <taxon>Bacillati</taxon>
        <taxon>Actinomycetota</taxon>
        <taxon>Actinomycetes</taxon>
        <taxon>Propionibacteriales</taxon>
        <taxon>Nocardioidaceae</taxon>
        <taxon>Nocardioides</taxon>
    </lineage>
</organism>
<dbReference type="InterPro" id="IPR034683">
    <property type="entry name" value="IspD/TarI"/>
</dbReference>
<sequence length="211" mass="21436">MSTAPHDAVPVVLPDPDPDVEPEPALGAVVEQGRGSLPYALIHGEALVACASWALGDAGITAVDLGTGWEGVADAGEPFVLHDALCPMTPASFLAACVRAAVERDTVVVGVRPVTDTVKAADDGVLGETLDRDALLAVASPVVLPASVVAAWAAEPGESSPDAPGGSDGLARWVAELAARYPVVTVEAPPEARRVTTLDEVRLLEALTGKG</sequence>
<dbReference type="EMBL" id="JBEGDP010000006">
    <property type="protein sequence ID" value="MEQ7847183.1"/>
    <property type="molecule type" value="Genomic_DNA"/>
</dbReference>
<evidence type="ECO:0000313" key="4">
    <source>
        <dbReference type="Proteomes" id="UP001482520"/>
    </source>
</evidence>
<dbReference type="SUPFAM" id="SSF53448">
    <property type="entry name" value="Nucleotide-diphospho-sugar transferases"/>
    <property type="match status" value="1"/>
</dbReference>
<dbReference type="Proteomes" id="UP001482520">
    <property type="component" value="Unassembled WGS sequence"/>
</dbReference>
<name>A0ABV1NXH6_9ACTN</name>
<dbReference type="Pfam" id="PF01128">
    <property type="entry name" value="IspD"/>
    <property type="match status" value="1"/>
</dbReference>
<dbReference type="Gene3D" id="3.90.550.10">
    <property type="entry name" value="Spore Coat Polysaccharide Biosynthesis Protein SpsA, Chain A"/>
    <property type="match status" value="1"/>
</dbReference>